<feature type="region of interest" description="Disordered" evidence="1">
    <location>
        <begin position="222"/>
        <end position="246"/>
    </location>
</feature>
<evidence type="ECO:0000256" key="1">
    <source>
        <dbReference type="SAM" id="MobiDB-lite"/>
    </source>
</evidence>
<feature type="transmembrane region" description="Helical" evidence="2">
    <location>
        <begin position="88"/>
        <end position="112"/>
    </location>
</feature>
<feature type="transmembrane region" description="Helical" evidence="2">
    <location>
        <begin position="12"/>
        <end position="34"/>
    </location>
</feature>
<feature type="transmembrane region" description="Helical" evidence="2">
    <location>
        <begin position="55"/>
        <end position="82"/>
    </location>
</feature>
<dbReference type="RefSeq" id="WP_348826815.1">
    <property type="nucleotide sequence ID" value="NZ_CP098827.1"/>
</dbReference>
<evidence type="ECO:0000313" key="3">
    <source>
        <dbReference type="EMBL" id="XBO69788.1"/>
    </source>
</evidence>
<dbReference type="AlphaFoldDB" id="A0AAU7KF19"/>
<protein>
    <recommendedName>
        <fullName evidence="4">DUF1449 family protein</fullName>
    </recommendedName>
</protein>
<dbReference type="EMBL" id="CP098827">
    <property type="protein sequence ID" value="XBO69788.1"/>
    <property type="molecule type" value="Genomic_DNA"/>
</dbReference>
<evidence type="ECO:0000256" key="2">
    <source>
        <dbReference type="SAM" id="Phobius"/>
    </source>
</evidence>
<keyword evidence="2" id="KW-0812">Transmembrane</keyword>
<reference evidence="3" key="1">
    <citation type="submission" date="2022-06" db="EMBL/GenBank/DDBJ databases">
        <title>A novel DMS-producing enzyme.</title>
        <authorList>
            <person name="Zhang Y."/>
        </authorList>
    </citation>
    <scope>NUCLEOTIDE SEQUENCE</scope>
    <source>
        <strain evidence="3">RT37</strain>
    </source>
</reference>
<name>A0AAU7KF19_9GAMM</name>
<organism evidence="3">
    <name type="scientific">Halomonas sp. RT37</name>
    <dbReference type="NCBI Taxonomy" id="2950872"/>
    <lineage>
        <taxon>Bacteria</taxon>
        <taxon>Pseudomonadati</taxon>
        <taxon>Pseudomonadota</taxon>
        <taxon>Gammaproteobacteria</taxon>
        <taxon>Oceanospirillales</taxon>
        <taxon>Halomonadaceae</taxon>
        <taxon>Halomonas</taxon>
    </lineage>
</organism>
<keyword evidence="2" id="KW-1133">Transmembrane helix</keyword>
<accession>A0AAU7KF19</accession>
<keyword evidence="2" id="KW-0472">Membrane</keyword>
<feature type="compositionally biased region" description="Basic residues" evidence="1">
    <location>
        <begin position="231"/>
        <end position="246"/>
    </location>
</feature>
<proteinExistence type="predicted"/>
<evidence type="ECO:0008006" key="4">
    <source>
        <dbReference type="Google" id="ProtNLM"/>
    </source>
</evidence>
<gene>
    <name evidence="3" type="ORF">NFG58_14285</name>
</gene>
<sequence>MDIMLIRDIALSFPLILFTVLLPLVALYWILVALKLVPLQLFERDSLRDDHMASTMVSLGFAGVPVTVALTALILFAAVFTLVAELLILQWVNLAIVIVPLGIVVLWGAFALSSPLASRFCRVLLKRYRDRPSFNRRCLLGERVQVVGFIDGQGCCRAVLCSDGTREICLRGKPGAMPREGEVRVLVKYLEEHDSFRSVAEQEFLDARTRLVRLKLIERHEPVPPHEAPTHGHHYHGHRHSHGHQH</sequence>